<keyword evidence="4" id="KW-0413">Isomerase</keyword>
<feature type="compositionally biased region" description="Basic and acidic residues" evidence="5">
    <location>
        <begin position="223"/>
        <end position="247"/>
    </location>
</feature>
<feature type="region of interest" description="Disordered" evidence="5">
    <location>
        <begin position="95"/>
        <end position="115"/>
    </location>
</feature>
<feature type="domain" description="Pseudouridine synthase II N-terminal" evidence="6">
    <location>
        <begin position="291"/>
        <end position="441"/>
    </location>
</feature>
<protein>
    <recommendedName>
        <fullName evidence="2">tRNA pseudouridine(55) synthase</fullName>
        <ecNumber evidence="2">5.4.99.25</ecNumber>
    </recommendedName>
</protein>
<evidence type="ECO:0000259" key="6">
    <source>
        <dbReference type="Pfam" id="PF01509"/>
    </source>
</evidence>
<dbReference type="Pfam" id="PF01509">
    <property type="entry name" value="TruB_N"/>
    <property type="match status" value="1"/>
</dbReference>
<dbReference type="NCBIfam" id="TIGR00431">
    <property type="entry name" value="TruB"/>
    <property type="match status" value="1"/>
</dbReference>
<dbReference type="GO" id="GO:0006400">
    <property type="term" value="P:tRNA modification"/>
    <property type="evidence" value="ECO:0007669"/>
    <property type="project" value="TreeGrafter"/>
</dbReference>
<dbReference type="InterPro" id="IPR002501">
    <property type="entry name" value="PsdUridine_synth_N"/>
</dbReference>
<feature type="domain" description="tRNA pseudouridylate synthase B C-terminal" evidence="7">
    <location>
        <begin position="442"/>
        <end position="483"/>
    </location>
</feature>
<organism evidence="8 9">
    <name type="scientific">Carex littledalei</name>
    <dbReference type="NCBI Taxonomy" id="544730"/>
    <lineage>
        <taxon>Eukaryota</taxon>
        <taxon>Viridiplantae</taxon>
        <taxon>Streptophyta</taxon>
        <taxon>Embryophyta</taxon>
        <taxon>Tracheophyta</taxon>
        <taxon>Spermatophyta</taxon>
        <taxon>Magnoliopsida</taxon>
        <taxon>Liliopsida</taxon>
        <taxon>Poales</taxon>
        <taxon>Cyperaceae</taxon>
        <taxon>Cyperoideae</taxon>
        <taxon>Cariceae</taxon>
        <taxon>Carex</taxon>
        <taxon>Carex subgen. Euthyceras</taxon>
    </lineage>
</organism>
<sequence>MLLLRLKPPLSSFFLPFKPSPLFSRLPFSTTATPYPLYYELVNYRPVQSHKDARSSAQHQPDHQKEPYVSSSSGEEDVEEAPVIDRSKRRYYAKHDKRMYGSDEPTTRSKGSTESVELKPEIVDFPRLHAREEELYFHDAFAFPWEKDKHYRMVYQLEKKYFPDQSLDNAFVKCEQKDFNNGNEKERDLVFFEQESGTTKGGDVRERKVAEFFKALKKPIKGEGRRENKVSRDDREGVGNREERDGPHGTVPFLASRRTELPPRWDGPHGTVVLVDKPKGWTSFTVCGKLRRLVKVQKVGHCGTLDPMATGLLIVCVGKATKVADRYQGMTKGYSGVFRLGEATSTWDADSPVIQRESWEHIRDEDIRKAAASFLGEIWQVPPMFSAIKVGGEKMYDKARRGETIELAPRRISIYEFEIERSLEDRQNLIFRVTCSKGTYIRSLCADLGKALGSCAHLTALRRDSIGEYSVDDAFNFEELQELITKGYF</sequence>
<dbReference type="Pfam" id="PF16198">
    <property type="entry name" value="TruB_C_2"/>
    <property type="match status" value="1"/>
</dbReference>
<dbReference type="PANTHER" id="PTHR13767:SF2">
    <property type="entry name" value="PSEUDOURIDYLATE SYNTHASE TRUB1"/>
    <property type="match status" value="1"/>
</dbReference>
<evidence type="ECO:0000256" key="3">
    <source>
        <dbReference type="ARBA" id="ARBA00022694"/>
    </source>
</evidence>
<dbReference type="HAMAP" id="MF_01080">
    <property type="entry name" value="TruB_bact"/>
    <property type="match status" value="1"/>
</dbReference>
<dbReference type="PANTHER" id="PTHR13767">
    <property type="entry name" value="TRNA-PSEUDOURIDINE SYNTHASE"/>
    <property type="match status" value="1"/>
</dbReference>
<dbReference type="InterPro" id="IPR020103">
    <property type="entry name" value="PsdUridine_synth_cat_dom_sf"/>
</dbReference>
<dbReference type="EC" id="5.4.99.25" evidence="2"/>
<dbReference type="GO" id="GO:0005634">
    <property type="term" value="C:nucleus"/>
    <property type="evidence" value="ECO:0007669"/>
    <property type="project" value="TreeGrafter"/>
</dbReference>
<feature type="compositionally biased region" description="Basic and acidic residues" evidence="5">
    <location>
        <begin position="49"/>
        <end position="66"/>
    </location>
</feature>
<evidence type="ECO:0000256" key="5">
    <source>
        <dbReference type="SAM" id="MobiDB-lite"/>
    </source>
</evidence>
<dbReference type="Proteomes" id="UP000623129">
    <property type="component" value="Unassembled WGS sequence"/>
</dbReference>
<accession>A0A833RKS1</accession>
<dbReference type="FunFam" id="3.30.2350.10:FF:000012">
    <property type="entry name" value="tRNA pseudouridine synthase B"/>
    <property type="match status" value="1"/>
</dbReference>
<evidence type="ECO:0000259" key="7">
    <source>
        <dbReference type="Pfam" id="PF16198"/>
    </source>
</evidence>
<proteinExistence type="inferred from homology"/>
<dbReference type="GO" id="GO:0160148">
    <property type="term" value="F:tRNA pseudouridine(55) synthase activity"/>
    <property type="evidence" value="ECO:0007669"/>
    <property type="project" value="UniProtKB-EC"/>
</dbReference>
<reference evidence="8" key="1">
    <citation type="submission" date="2020-01" db="EMBL/GenBank/DDBJ databases">
        <title>Genome sequence of Kobresia littledalei, the first chromosome-level genome in the family Cyperaceae.</title>
        <authorList>
            <person name="Qu G."/>
        </authorList>
    </citation>
    <scope>NUCLEOTIDE SEQUENCE</scope>
    <source>
        <strain evidence="8">C.B.Clarke</strain>
        <tissue evidence="8">Leaf</tissue>
    </source>
</reference>
<dbReference type="InterPro" id="IPR014780">
    <property type="entry name" value="tRNA_psdUridine_synth_TruB"/>
</dbReference>
<evidence type="ECO:0000256" key="4">
    <source>
        <dbReference type="ARBA" id="ARBA00023235"/>
    </source>
</evidence>
<dbReference type="EMBL" id="SWLB01000006">
    <property type="protein sequence ID" value="KAF3337448.1"/>
    <property type="molecule type" value="Genomic_DNA"/>
</dbReference>
<feature type="region of interest" description="Disordered" evidence="5">
    <location>
        <begin position="223"/>
        <end position="253"/>
    </location>
</feature>
<evidence type="ECO:0000256" key="2">
    <source>
        <dbReference type="ARBA" id="ARBA00012787"/>
    </source>
</evidence>
<dbReference type="AlphaFoldDB" id="A0A833RKS1"/>
<dbReference type="Gene3D" id="3.30.2350.10">
    <property type="entry name" value="Pseudouridine synthase"/>
    <property type="match status" value="1"/>
</dbReference>
<name>A0A833RKS1_9POAL</name>
<comment type="caution">
    <text evidence="8">The sequence shown here is derived from an EMBL/GenBank/DDBJ whole genome shotgun (WGS) entry which is preliminary data.</text>
</comment>
<keyword evidence="9" id="KW-1185">Reference proteome</keyword>
<dbReference type="CDD" id="cd02573">
    <property type="entry name" value="PseudoU_synth_EcTruB"/>
    <property type="match status" value="1"/>
</dbReference>
<dbReference type="GO" id="GO:1990481">
    <property type="term" value="P:mRNA pseudouridine synthesis"/>
    <property type="evidence" value="ECO:0007669"/>
    <property type="project" value="TreeGrafter"/>
</dbReference>
<feature type="compositionally biased region" description="Basic and acidic residues" evidence="5">
    <location>
        <begin position="98"/>
        <end position="107"/>
    </location>
</feature>
<comment type="similarity">
    <text evidence="1">Belongs to the pseudouridine synthase TruB family.</text>
</comment>
<evidence type="ECO:0000256" key="1">
    <source>
        <dbReference type="ARBA" id="ARBA00008999"/>
    </source>
</evidence>
<evidence type="ECO:0000313" key="8">
    <source>
        <dbReference type="EMBL" id="KAF3337448.1"/>
    </source>
</evidence>
<evidence type="ECO:0000313" key="9">
    <source>
        <dbReference type="Proteomes" id="UP000623129"/>
    </source>
</evidence>
<keyword evidence="3" id="KW-0819">tRNA processing</keyword>
<feature type="region of interest" description="Disordered" evidence="5">
    <location>
        <begin position="49"/>
        <end position="81"/>
    </location>
</feature>
<dbReference type="GO" id="GO:0003723">
    <property type="term" value="F:RNA binding"/>
    <property type="evidence" value="ECO:0007669"/>
    <property type="project" value="InterPro"/>
</dbReference>
<gene>
    <name evidence="8" type="ORF">FCM35_KLT18035</name>
</gene>
<dbReference type="InterPro" id="IPR032819">
    <property type="entry name" value="TruB_C"/>
</dbReference>
<dbReference type="SUPFAM" id="SSF55120">
    <property type="entry name" value="Pseudouridine synthase"/>
    <property type="match status" value="1"/>
</dbReference>
<dbReference type="OrthoDB" id="9995526at2759"/>